<reference evidence="5 6" key="1">
    <citation type="journal article" date="2023" name="G3 (Bethesda)">
        <title>A haplotype-resolved chromosome-scale genome for Quercus rubra L. provides insights into the genetics of adaptive traits for red oak species.</title>
        <authorList>
            <person name="Kapoor B."/>
            <person name="Jenkins J."/>
            <person name="Schmutz J."/>
            <person name="Zhebentyayeva T."/>
            <person name="Kuelheim C."/>
            <person name="Coggeshall M."/>
            <person name="Heim C."/>
            <person name="Lasky J.R."/>
            <person name="Leites L."/>
            <person name="Islam-Faridi N."/>
            <person name="Romero-Severson J."/>
            <person name="DeLeo V.L."/>
            <person name="Lucas S.M."/>
            <person name="Lazic D."/>
            <person name="Gailing O."/>
            <person name="Carlson J."/>
            <person name="Staton M."/>
        </authorList>
    </citation>
    <scope>NUCLEOTIDE SEQUENCE [LARGE SCALE GENOMIC DNA]</scope>
    <source>
        <strain evidence="5">Pseudo-F2</strain>
    </source>
</reference>
<keyword evidence="2" id="KW-0396">Initiation factor</keyword>
<dbReference type="InterPro" id="IPR000717">
    <property type="entry name" value="PCI_dom"/>
</dbReference>
<dbReference type="PANTHER" id="PTHR13937:SF0">
    <property type="entry name" value="EUKARYOTIC TRANSLATION INITIATION FACTOR 3 SUBUNIT C-RELATED"/>
    <property type="match status" value="1"/>
</dbReference>
<dbReference type="GO" id="GO:0005852">
    <property type="term" value="C:eukaryotic translation initiation factor 3 complex"/>
    <property type="evidence" value="ECO:0007669"/>
    <property type="project" value="InterPro"/>
</dbReference>
<evidence type="ECO:0000256" key="3">
    <source>
        <dbReference type="ARBA" id="ARBA00022917"/>
    </source>
</evidence>
<proteinExistence type="predicted"/>
<dbReference type="InterPro" id="IPR027516">
    <property type="entry name" value="EIF3C"/>
</dbReference>
<evidence type="ECO:0000256" key="2">
    <source>
        <dbReference type="ARBA" id="ARBA00022540"/>
    </source>
</evidence>
<evidence type="ECO:0000259" key="4">
    <source>
        <dbReference type="PROSITE" id="PS50250"/>
    </source>
</evidence>
<evidence type="ECO:0000256" key="1">
    <source>
        <dbReference type="ARBA" id="ARBA00022490"/>
    </source>
</evidence>
<evidence type="ECO:0000313" key="6">
    <source>
        <dbReference type="Proteomes" id="UP001324115"/>
    </source>
</evidence>
<dbReference type="GO" id="GO:0003743">
    <property type="term" value="F:translation initiation factor activity"/>
    <property type="evidence" value="ECO:0007669"/>
    <property type="project" value="UniProtKB-KW"/>
</dbReference>
<dbReference type="Proteomes" id="UP001324115">
    <property type="component" value="Unassembled WGS sequence"/>
</dbReference>
<dbReference type="GO" id="GO:0031369">
    <property type="term" value="F:translation initiation factor binding"/>
    <property type="evidence" value="ECO:0007669"/>
    <property type="project" value="InterPro"/>
</dbReference>
<gene>
    <name evidence="5" type="ORF">RGQ29_016606</name>
</gene>
<keyword evidence="1" id="KW-0963">Cytoplasm</keyword>
<evidence type="ECO:0000313" key="5">
    <source>
        <dbReference type="EMBL" id="KAK4592164.1"/>
    </source>
</evidence>
<protein>
    <recommendedName>
        <fullName evidence="4">PCI domain-containing protein</fullName>
    </recommendedName>
</protein>
<feature type="domain" description="PCI" evidence="4">
    <location>
        <begin position="105"/>
        <end position="228"/>
    </location>
</feature>
<dbReference type="InterPro" id="IPR008905">
    <property type="entry name" value="EIF3C_N_dom"/>
</dbReference>
<accession>A0AAN7IWM7</accession>
<dbReference type="GO" id="GO:0003723">
    <property type="term" value="F:RNA binding"/>
    <property type="evidence" value="ECO:0007669"/>
    <property type="project" value="InterPro"/>
</dbReference>
<dbReference type="EMBL" id="JAXUIC010000004">
    <property type="protein sequence ID" value="KAK4592164.1"/>
    <property type="molecule type" value="Genomic_DNA"/>
</dbReference>
<keyword evidence="3" id="KW-0648">Protein biosynthesis</keyword>
<organism evidence="5 6">
    <name type="scientific">Quercus rubra</name>
    <name type="common">Northern red oak</name>
    <name type="synonym">Quercus borealis</name>
    <dbReference type="NCBI Taxonomy" id="3512"/>
    <lineage>
        <taxon>Eukaryota</taxon>
        <taxon>Viridiplantae</taxon>
        <taxon>Streptophyta</taxon>
        <taxon>Embryophyta</taxon>
        <taxon>Tracheophyta</taxon>
        <taxon>Spermatophyta</taxon>
        <taxon>Magnoliopsida</taxon>
        <taxon>eudicotyledons</taxon>
        <taxon>Gunneridae</taxon>
        <taxon>Pentapetalae</taxon>
        <taxon>rosids</taxon>
        <taxon>fabids</taxon>
        <taxon>Fagales</taxon>
        <taxon>Fagaceae</taxon>
        <taxon>Quercus</taxon>
    </lineage>
</organism>
<dbReference type="Pfam" id="PF05470">
    <property type="entry name" value="eIF-3c_N"/>
    <property type="match status" value="1"/>
</dbReference>
<dbReference type="PROSITE" id="PS50250">
    <property type="entry name" value="PCI"/>
    <property type="match status" value="1"/>
</dbReference>
<sequence length="228" mass="26122">MLCDIYHHALLDEFSTSRDLLLMSHLQESIQHMDISTQILFNRAMAQLGLCAFRVGLITEGHGCLSELYSGGRVKELLAQGVSQSRYHEKTPEQERIERRRQMPYHMHINLELLEAVHLICAMLLEVPNMAANIHDAKRKVISKTFRRLLEVSGRQTFTGPPENVRDHVMAASRALSKGDFEKAFDVIKSLDAWKLLRNRENVLEMLKAKIKEEAGPTYLLIPHLMIP</sequence>
<dbReference type="AlphaFoldDB" id="A0AAN7IWM7"/>
<dbReference type="PANTHER" id="PTHR13937">
    <property type="entry name" value="EUKARYOTIC TRANSLATION INITATION FACTOR 3, SUBUNIT 8 EIF3S8 -RELATED"/>
    <property type="match status" value="1"/>
</dbReference>
<comment type="caution">
    <text evidence="5">The sequence shown here is derived from an EMBL/GenBank/DDBJ whole genome shotgun (WGS) entry which is preliminary data.</text>
</comment>
<keyword evidence="6" id="KW-1185">Reference proteome</keyword>
<name>A0AAN7IWM7_QUERU</name>